<dbReference type="Proteomes" id="UP000288843">
    <property type="component" value="Unassembled WGS sequence"/>
</dbReference>
<sequence length="38" mass="4264">MGPPANPKIFSFFTLRAVDEVLRFTYSGGNFLHSGNFQ</sequence>
<organism evidence="1 2">
    <name type="scientific">Raoultella planticola</name>
    <name type="common">Klebsiella planticola</name>
    <dbReference type="NCBI Taxonomy" id="575"/>
    <lineage>
        <taxon>Bacteria</taxon>
        <taxon>Pseudomonadati</taxon>
        <taxon>Pseudomonadota</taxon>
        <taxon>Gammaproteobacteria</taxon>
        <taxon>Enterobacterales</taxon>
        <taxon>Enterobacteriaceae</taxon>
        <taxon>Klebsiella/Raoultella group</taxon>
        <taxon>Raoultella</taxon>
    </lineage>
</organism>
<protein>
    <submittedName>
        <fullName evidence="1">Dihydrofolate reductase</fullName>
    </submittedName>
</protein>
<proteinExistence type="predicted"/>
<reference evidence="1 2" key="1">
    <citation type="submission" date="2018-06" db="EMBL/GenBank/DDBJ databases">
        <title>Carbapenemase-producing Enterobacteriaceae present in wastewater treatment plant effluent and nearby surface waters in the US.</title>
        <authorList>
            <person name="Mathys D.A."/>
            <person name="Mollenkopf D.F."/>
            <person name="Feicht S.M."/>
            <person name="Adams R.J."/>
            <person name="Albers A.L."/>
            <person name="Stuever D.M."/>
            <person name="Daniels J.B."/>
            <person name="Wittum T.E."/>
        </authorList>
    </citation>
    <scope>NUCLEOTIDE SEQUENCE [LARGE SCALE GENOMIC DNA]</scope>
    <source>
        <strain evidence="1 2">GEO_47_Down_B</strain>
    </source>
</reference>
<evidence type="ECO:0000313" key="2">
    <source>
        <dbReference type="Proteomes" id="UP000288843"/>
    </source>
</evidence>
<dbReference type="EMBL" id="QKOX01000001">
    <property type="protein sequence ID" value="RWT26137.1"/>
    <property type="molecule type" value="Genomic_DNA"/>
</dbReference>
<gene>
    <name evidence="1" type="ORF">DN603_00860</name>
</gene>
<comment type="caution">
    <text evidence="1">The sequence shown here is derived from an EMBL/GenBank/DDBJ whole genome shotgun (WGS) entry which is preliminary data.</text>
</comment>
<evidence type="ECO:0000313" key="1">
    <source>
        <dbReference type="EMBL" id="RWT26137.1"/>
    </source>
</evidence>
<name>A0A443VUC1_RAOPL</name>
<accession>A0A443VUC1</accession>
<dbReference type="AlphaFoldDB" id="A0A443VUC1"/>